<feature type="domain" description="Transposase Tc1-like" evidence="2">
    <location>
        <begin position="52"/>
        <end position="116"/>
    </location>
</feature>
<dbReference type="Ensembl" id="ENSGMOT00000073790.1">
    <property type="protein sequence ID" value="ENSGMOP00000061583.1"/>
    <property type="gene ID" value="ENSGMOG00000027840.1"/>
</dbReference>
<dbReference type="AlphaFoldDB" id="A0A8C5CF93"/>
<accession>A0A8C5CF93</accession>
<dbReference type="Proteomes" id="UP000694546">
    <property type="component" value="Chromosome 3"/>
</dbReference>
<name>A0A8C5CF93_GADMO</name>
<proteinExistence type="predicted"/>
<keyword evidence="4" id="KW-1185">Reference proteome</keyword>
<reference evidence="3" key="1">
    <citation type="submission" date="2025-08" db="UniProtKB">
        <authorList>
            <consortium name="Ensembl"/>
        </authorList>
    </citation>
    <scope>IDENTIFICATION</scope>
</reference>
<reference evidence="3" key="2">
    <citation type="submission" date="2025-09" db="UniProtKB">
        <authorList>
            <consortium name="Ensembl"/>
        </authorList>
    </citation>
    <scope>IDENTIFICATION</scope>
</reference>
<dbReference type="OMA" id="CFELLYH"/>
<dbReference type="InterPro" id="IPR002492">
    <property type="entry name" value="Transposase_Tc1-like"/>
</dbReference>
<organism evidence="3 4">
    <name type="scientific">Gadus morhua</name>
    <name type="common">Atlantic cod</name>
    <dbReference type="NCBI Taxonomy" id="8049"/>
    <lineage>
        <taxon>Eukaryota</taxon>
        <taxon>Metazoa</taxon>
        <taxon>Chordata</taxon>
        <taxon>Craniata</taxon>
        <taxon>Vertebrata</taxon>
        <taxon>Euteleostomi</taxon>
        <taxon>Actinopterygii</taxon>
        <taxon>Neopterygii</taxon>
        <taxon>Teleostei</taxon>
        <taxon>Neoteleostei</taxon>
        <taxon>Acanthomorphata</taxon>
        <taxon>Zeiogadaria</taxon>
        <taxon>Gadariae</taxon>
        <taxon>Gadiformes</taxon>
        <taxon>Gadoidei</taxon>
        <taxon>Gadidae</taxon>
        <taxon>Gadus</taxon>
    </lineage>
</organism>
<evidence type="ECO:0000313" key="3">
    <source>
        <dbReference type="Ensembl" id="ENSGMOP00000061583.1"/>
    </source>
</evidence>
<protein>
    <recommendedName>
        <fullName evidence="2">Transposase Tc1-like domain-containing protein</fullName>
    </recommendedName>
</protein>
<dbReference type="GeneTree" id="ENSGT00940000177764"/>
<sequence length="116" mass="13396">MKNLPNLFCPCQTGYFAVAIDTCFELLYHITGDVKDRPRSGRPKKTTPQEDRFITLSALRCRRLSFTDLHSRFAGRYGRRLSAQTIRNRLHAANLRSHRAARSPAMTALHRQARLR</sequence>
<evidence type="ECO:0000313" key="4">
    <source>
        <dbReference type="Proteomes" id="UP000694546"/>
    </source>
</evidence>
<evidence type="ECO:0000256" key="1">
    <source>
        <dbReference type="SAM" id="MobiDB-lite"/>
    </source>
</evidence>
<feature type="region of interest" description="Disordered" evidence="1">
    <location>
        <begin position="97"/>
        <end position="116"/>
    </location>
</feature>
<dbReference type="Pfam" id="PF01498">
    <property type="entry name" value="HTH_Tnp_Tc3_2"/>
    <property type="match status" value="1"/>
</dbReference>
<evidence type="ECO:0000259" key="2">
    <source>
        <dbReference type="Pfam" id="PF01498"/>
    </source>
</evidence>